<dbReference type="EC" id="2.7.1.180" evidence="2 11"/>
<feature type="binding site" evidence="12">
    <location>
        <position position="151"/>
    </location>
    <ligand>
        <name>Mg(2+)</name>
        <dbReference type="ChEBI" id="CHEBI:18420"/>
    </ligand>
</feature>
<keyword evidence="13" id="KW-0449">Lipoprotein</keyword>
<protein>
    <recommendedName>
        <fullName evidence="3 11">FAD:protein FMN transferase</fullName>
        <ecNumber evidence="2 11">2.7.1.180</ecNumber>
    </recommendedName>
    <alternativeName>
        <fullName evidence="9 11">Flavin transferase</fullName>
    </alternativeName>
</protein>
<keyword evidence="8 11" id="KW-0460">Magnesium</keyword>
<dbReference type="EMBL" id="FOFS01000019">
    <property type="protein sequence ID" value="SER18730.1"/>
    <property type="molecule type" value="Genomic_DNA"/>
</dbReference>
<evidence type="ECO:0000313" key="14">
    <source>
        <dbReference type="Proteomes" id="UP000199233"/>
    </source>
</evidence>
<comment type="similarity">
    <text evidence="1 11">Belongs to the ApbE family.</text>
</comment>
<evidence type="ECO:0000256" key="10">
    <source>
        <dbReference type="ARBA" id="ARBA00048540"/>
    </source>
</evidence>
<dbReference type="GO" id="GO:0016740">
    <property type="term" value="F:transferase activity"/>
    <property type="evidence" value="ECO:0007669"/>
    <property type="project" value="UniProtKB-UniRule"/>
</dbReference>
<dbReference type="PIRSF" id="PIRSF006268">
    <property type="entry name" value="ApbE"/>
    <property type="match status" value="1"/>
</dbReference>
<dbReference type="Pfam" id="PF02424">
    <property type="entry name" value="ApbE"/>
    <property type="match status" value="1"/>
</dbReference>
<evidence type="ECO:0000256" key="8">
    <source>
        <dbReference type="ARBA" id="ARBA00022842"/>
    </source>
</evidence>
<dbReference type="AlphaFoldDB" id="A0A1H9M4V5"/>
<evidence type="ECO:0000256" key="4">
    <source>
        <dbReference type="ARBA" id="ARBA00022630"/>
    </source>
</evidence>
<name>A0A1H9M4V5_9GAMM</name>
<keyword evidence="7 11" id="KW-0274">FAD</keyword>
<dbReference type="InterPro" id="IPR024932">
    <property type="entry name" value="ApbE"/>
</dbReference>
<evidence type="ECO:0000313" key="13">
    <source>
        <dbReference type="EMBL" id="SER18730.1"/>
    </source>
</evidence>
<evidence type="ECO:0000256" key="9">
    <source>
        <dbReference type="ARBA" id="ARBA00031306"/>
    </source>
</evidence>
<dbReference type="RefSeq" id="WP_218140265.1">
    <property type="nucleotide sequence ID" value="NZ_FOFS01000019.1"/>
</dbReference>
<dbReference type="GO" id="GO:0046872">
    <property type="term" value="F:metal ion binding"/>
    <property type="evidence" value="ECO:0007669"/>
    <property type="project" value="UniProtKB-UniRule"/>
</dbReference>
<evidence type="ECO:0000256" key="3">
    <source>
        <dbReference type="ARBA" id="ARBA00016337"/>
    </source>
</evidence>
<evidence type="ECO:0000256" key="12">
    <source>
        <dbReference type="PIRSR" id="PIRSR006268-2"/>
    </source>
</evidence>
<evidence type="ECO:0000256" key="2">
    <source>
        <dbReference type="ARBA" id="ARBA00011955"/>
    </source>
</evidence>
<keyword evidence="6 11" id="KW-0479">Metal-binding</keyword>
<dbReference type="Proteomes" id="UP000199233">
    <property type="component" value="Unassembled WGS sequence"/>
</dbReference>
<reference evidence="14" key="1">
    <citation type="submission" date="2016-10" db="EMBL/GenBank/DDBJ databases">
        <authorList>
            <person name="Varghese N."/>
            <person name="Submissions S."/>
        </authorList>
    </citation>
    <scope>NUCLEOTIDE SEQUENCE [LARGE SCALE GENOMIC DNA]</scope>
    <source>
        <strain evidence="14">DSM 25927</strain>
    </source>
</reference>
<keyword evidence="14" id="KW-1185">Reference proteome</keyword>
<comment type="catalytic activity">
    <reaction evidence="10 11">
        <text>L-threonyl-[protein] + FAD = FMN-L-threonyl-[protein] + AMP + H(+)</text>
        <dbReference type="Rhea" id="RHEA:36847"/>
        <dbReference type="Rhea" id="RHEA-COMP:11060"/>
        <dbReference type="Rhea" id="RHEA-COMP:11061"/>
        <dbReference type="ChEBI" id="CHEBI:15378"/>
        <dbReference type="ChEBI" id="CHEBI:30013"/>
        <dbReference type="ChEBI" id="CHEBI:57692"/>
        <dbReference type="ChEBI" id="CHEBI:74257"/>
        <dbReference type="ChEBI" id="CHEBI:456215"/>
        <dbReference type="EC" id="2.7.1.180"/>
    </reaction>
</comment>
<gene>
    <name evidence="13" type="ORF">SAMN04488038_1196</name>
</gene>
<dbReference type="SUPFAM" id="SSF143631">
    <property type="entry name" value="ApbE-like"/>
    <property type="match status" value="1"/>
</dbReference>
<sequence length="301" mass="32653">MPDTRDSLEAEFGVMACRAQIRIWGLDDAAAQDAIAAGIAEARRIEYKYSRYRSDSIVSRINAAAGSGARIEVDEETAGLLDFAAQLHVQSEGRFDISSGVLRRVWNFREPRLPAAGEIAALLPLVGWQQVQWLRPHIALPRAGMELDFGGFGKEYAADRVATVLQDAGARGGYVNLGGDIRVLGPDAEGQPWRFGIQHPRRAEEVIAVLALAQGALATSGDYERYFEIDGRRYCHLLDPRSGWPVQDYQSISVLAPLCLVAGALSSIAMLSGAQAPAFLQSQHAAFLAVDQAGRLQHQGV</sequence>
<evidence type="ECO:0000256" key="5">
    <source>
        <dbReference type="ARBA" id="ARBA00022679"/>
    </source>
</evidence>
<evidence type="ECO:0000256" key="11">
    <source>
        <dbReference type="PIRNR" id="PIRNR006268"/>
    </source>
</evidence>
<dbReference type="PANTHER" id="PTHR30040:SF2">
    <property type="entry name" value="FAD:PROTEIN FMN TRANSFERASE"/>
    <property type="match status" value="1"/>
</dbReference>
<accession>A0A1H9M4V5</accession>
<proteinExistence type="inferred from homology"/>
<dbReference type="STRING" id="489703.SAMN04488038_1196"/>
<evidence type="ECO:0000256" key="7">
    <source>
        <dbReference type="ARBA" id="ARBA00022827"/>
    </source>
</evidence>
<dbReference type="Gene3D" id="3.10.520.10">
    <property type="entry name" value="ApbE-like domains"/>
    <property type="match status" value="1"/>
</dbReference>
<organism evidence="13 14">
    <name type="scientific">Solimonas aquatica</name>
    <dbReference type="NCBI Taxonomy" id="489703"/>
    <lineage>
        <taxon>Bacteria</taxon>
        <taxon>Pseudomonadati</taxon>
        <taxon>Pseudomonadota</taxon>
        <taxon>Gammaproteobacteria</taxon>
        <taxon>Nevskiales</taxon>
        <taxon>Nevskiaceae</taxon>
        <taxon>Solimonas</taxon>
    </lineage>
</organism>
<comment type="cofactor">
    <cofactor evidence="12">
        <name>Mg(2+)</name>
        <dbReference type="ChEBI" id="CHEBI:18420"/>
    </cofactor>
    <cofactor evidence="12">
        <name>Mn(2+)</name>
        <dbReference type="ChEBI" id="CHEBI:29035"/>
    </cofactor>
    <text evidence="12">Magnesium. Can also use manganese.</text>
</comment>
<evidence type="ECO:0000256" key="1">
    <source>
        <dbReference type="ARBA" id="ARBA00008282"/>
    </source>
</evidence>
<feature type="binding site" evidence="12">
    <location>
        <position position="267"/>
    </location>
    <ligand>
        <name>Mg(2+)</name>
        <dbReference type="ChEBI" id="CHEBI:18420"/>
    </ligand>
</feature>
<evidence type="ECO:0000256" key="6">
    <source>
        <dbReference type="ARBA" id="ARBA00022723"/>
    </source>
</evidence>
<keyword evidence="4 11" id="KW-0285">Flavoprotein</keyword>
<dbReference type="InterPro" id="IPR003374">
    <property type="entry name" value="ApbE-like_sf"/>
</dbReference>
<keyword evidence="5 11" id="KW-0808">Transferase</keyword>
<dbReference type="PANTHER" id="PTHR30040">
    <property type="entry name" value="THIAMINE BIOSYNTHESIS LIPOPROTEIN APBE"/>
    <property type="match status" value="1"/>
</dbReference>